<proteinExistence type="predicted"/>
<reference evidence="3" key="1">
    <citation type="journal article" date="2015" name="J. Biotechnol.">
        <title>The structure of the Cyberlindnera jadinii genome and its relation to Candida utilis analyzed by the occurrence of single nucleotide polymorphisms.</title>
        <authorList>
            <person name="Rupp O."/>
            <person name="Brinkrolf K."/>
            <person name="Buerth C."/>
            <person name="Kunigo M."/>
            <person name="Schneider J."/>
            <person name="Jaenicke S."/>
            <person name="Goesmann A."/>
            <person name="Puehler A."/>
            <person name="Jaeger K.-E."/>
            <person name="Ernst J.F."/>
        </authorList>
    </citation>
    <scope>NUCLEOTIDE SEQUENCE [LARGE SCALE GENOMIC DNA]</scope>
    <source>
        <strain evidence="3">ATCC 18201 / CBS 1600 / BCRC 20928 / JCM 3617 / NBRC 0987 / NRRL Y-1542</strain>
    </source>
</reference>
<dbReference type="CDD" id="cd00403">
    <property type="entry name" value="Ribosomal_L1"/>
    <property type="match status" value="1"/>
</dbReference>
<dbReference type="AlphaFoldDB" id="A0A0H5BYH6"/>
<dbReference type="EMBL" id="CDQK01000001">
    <property type="protein sequence ID" value="CEP20540.1"/>
    <property type="molecule type" value="Genomic_DNA"/>
</dbReference>
<dbReference type="SUPFAM" id="SSF56808">
    <property type="entry name" value="Ribosomal protein L1"/>
    <property type="match status" value="1"/>
</dbReference>
<evidence type="ECO:0008006" key="4">
    <source>
        <dbReference type="Google" id="ProtNLM"/>
    </source>
</evidence>
<feature type="region of interest" description="Disordered" evidence="1">
    <location>
        <begin position="1"/>
        <end position="23"/>
    </location>
</feature>
<dbReference type="InterPro" id="IPR016095">
    <property type="entry name" value="Ribosomal_uL1_3-a/b-sand"/>
</dbReference>
<dbReference type="Gene3D" id="3.40.50.790">
    <property type="match status" value="1"/>
</dbReference>
<protein>
    <recommendedName>
        <fullName evidence="4">Ribosomal protein L1</fullName>
    </recommendedName>
</protein>
<evidence type="ECO:0000313" key="2">
    <source>
        <dbReference type="EMBL" id="CEP20540.1"/>
    </source>
</evidence>
<accession>A0A0H5BYH6</accession>
<gene>
    <name evidence="2" type="ORF">BN1211_0431</name>
</gene>
<dbReference type="Pfam" id="PF00687">
    <property type="entry name" value="Ribosomal_L1"/>
    <property type="match status" value="1"/>
</dbReference>
<sequence length="402" mass="44557">MVKKVKSGKVVKSGPKKTSTKPKGKVVKAVTVVDAGDAVEDESDVGATTTAAVVSKAKKGSSDDLVSKDLIEKALEQLKLFIDRSVEDSKDSEKQQLFEDELISEIQLQLTKPSLWRSKVDLKPRVIALDRKVTEQPKIALFVRDGLIDKELLEKIEQSELNNSISQIIAGQELKTTYKPYEKRRQLVQQFDIFLADDALITTLPKLLGKVFYDSNSKVPVPVNVGKNGFNIERMQREVAKIVNGIIYRFPRSDNLVIKLGSLENVNSDIVSQVIAKFAPESLRGVFIKSNNSPALPLYESEIAFTKDDLPESNTAVVETESQDNVLEIGGEQVKLSSFERALVELAHDEQVPQLLASKIKKAKKAKKESAKKEKIESKKLLGVNTEKSKVVKKSGKSKSKK</sequence>
<evidence type="ECO:0000313" key="3">
    <source>
        <dbReference type="Proteomes" id="UP000038830"/>
    </source>
</evidence>
<organism evidence="2 3">
    <name type="scientific">Cyberlindnera jadinii (strain ATCC 18201 / CBS 1600 / BCRC 20928 / JCM 3617 / NBRC 0987 / NRRL Y-1542)</name>
    <name type="common">Torula yeast</name>
    <name type="synonym">Candida utilis</name>
    <dbReference type="NCBI Taxonomy" id="983966"/>
    <lineage>
        <taxon>Eukaryota</taxon>
        <taxon>Fungi</taxon>
        <taxon>Dikarya</taxon>
        <taxon>Ascomycota</taxon>
        <taxon>Saccharomycotina</taxon>
        <taxon>Saccharomycetes</taxon>
        <taxon>Phaffomycetales</taxon>
        <taxon>Phaffomycetaceae</taxon>
        <taxon>Cyberlindnera</taxon>
    </lineage>
</organism>
<evidence type="ECO:0000256" key="1">
    <source>
        <dbReference type="SAM" id="MobiDB-lite"/>
    </source>
</evidence>
<name>A0A0H5BYH6_CYBJN</name>
<dbReference type="Proteomes" id="UP000038830">
    <property type="component" value="Unassembled WGS sequence"/>
</dbReference>
<dbReference type="InterPro" id="IPR028364">
    <property type="entry name" value="Ribosomal_uL1/biogenesis"/>
</dbReference>
<dbReference type="InterPro" id="IPR023674">
    <property type="entry name" value="Ribosomal_uL1-like"/>
</dbReference>